<evidence type="ECO:0000256" key="1">
    <source>
        <dbReference type="ARBA" id="ARBA00004430"/>
    </source>
</evidence>
<evidence type="ECO:0000313" key="12">
    <source>
        <dbReference type="Proteomes" id="UP000516260"/>
    </source>
</evidence>
<dbReference type="GO" id="GO:0036064">
    <property type="term" value="C:ciliary basal body"/>
    <property type="evidence" value="ECO:0007669"/>
    <property type="project" value="TreeGrafter"/>
</dbReference>
<evidence type="ECO:0000256" key="10">
    <source>
        <dbReference type="SAM" id="MobiDB-lite"/>
    </source>
</evidence>
<comment type="subcellular location">
    <subcellularLocation>
        <location evidence="1">Cytoplasm</location>
        <location evidence="1">Cytoskeleton</location>
        <location evidence="1">Cilium axoneme</location>
    </subcellularLocation>
</comment>
<feature type="region of interest" description="Disordered" evidence="10">
    <location>
        <begin position="1"/>
        <end position="22"/>
    </location>
</feature>
<keyword evidence="12" id="KW-1185">Reference proteome</keyword>
<keyword evidence="8" id="KW-0966">Cell projection</keyword>
<keyword evidence="5" id="KW-0970">Cilium biogenesis/degradation</keyword>
<dbReference type="GO" id="GO:0007288">
    <property type="term" value="P:sperm axoneme assembly"/>
    <property type="evidence" value="ECO:0007669"/>
    <property type="project" value="TreeGrafter"/>
</dbReference>
<evidence type="ECO:0000256" key="9">
    <source>
        <dbReference type="ARBA" id="ARBA00045321"/>
    </source>
</evidence>
<comment type="similarity">
    <text evidence="2">Belongs to the CFAP206 family.</text>
</comment>
<dbReference type="Pfam" id="PF12018">
    <property type="entry name" value="FAP206"/>
    <property type="match status" value="1"/>
</dbReference>
<dbReference type="GO" id="GO:0003356">
    <property type="term" value="P:regulation of cilium beat frequency"/>
    <property type="evidence" value="ECO:0007669"/>
    <property type="project" value="TreeGrafter"/>
</dbReference>
<sequence>MQLDQERLPSNLSSGGCGKPGRHISPGSTHRWFKMILELQQQCAGRGFKLSETLVELMVKSVLSDPRNGFNADQGLNEEDRQRLKELCLNKLTEKCSPSIHTIKMQEYFAATYISRCQFLEQIRGAVELRMSPLRREITDSRLKTRDAFDALHSKIASYVLQRSKVGSPADVKNVNQAKAALQSVFPHTEVGVFMALLKKDKEQQLDELTRIVTGICLFNKASMDEQQQPLILASLHGTLAVSFEGIEHELSASQCLVGKYTALLEELLPPEGQRGSCNVPVQLLKQALYNIRQYEDFLRILVSSARQCAAHMGELQMEFSVQMNLLRDRVKAKRAVHTANVFPLFKTLSSLWCGLQEEAELMKILHNIMLNLQPFVVSQDDLSPAVNLDSLLKDWEVKIDEERMGQSSEEPISVPEMTACEWLLSEREADIVDLPLQFNGFCGCTFVSRDGLLLPGNPQLGVLKHKGKFYVFSSKEAALNFASRPDDIIAEVEEKVKGSPELIHLLRLQQQLSYLEMWPEESSAPISKCESGTQTVLHPIATNIVRAYEWNAWELRKKAIHTARLLTKATQSTQTHLSSLRRENATQTWPPKDAASQSRRDAESNVPRPQVYLMGLRGQRNAQAIKVDLSRAVDE</sequence>
<evidence type="ECO:0000256" key="6">
    <source>
        <dbReference type="ARBA" id="ARBA00023069"/>
    </source>
</evidence>
<evidence type="ECO:0000256" key="3">
    <source>
        <dbReference type="ARBA" id="ARBA00021602"/>
    </source>
</evidence>
<evidence type="ECO:0000256" key="2">
    <source>
        <dbReference type="ARBA" id="ARBA00010500"/>
    </source>
</evidence>
<dbReference type="AlphaFoldDB" id="A0A4Z2BQS5"/>
<dbReference type="EMBL" id="SWLE01000011">
    <property type="protein sequence ID" value="TNM94605.1"/>
    <property type="molecule type" value="Genomic_DNA"/>
</dbReference>
<organism evidence="11 12">
    <name type="scientific">Takifugu bimaculatus</name>
    <dbReference type="NCBI Taxonomy" id="433685"/>
    <lineage>
        <taxon>Eukaryota</taxon>
        <taxon>Metazoa</taxon>
        <taxon>Chordata</taxon>
        <taxon>Craniata</taxon>
        <taxon>Vertebrata</taxon>
        <taxon>Euteleostomi</taxon>
        <taxon>Actinopterygii</taxon>
        <taxon>Neopterygii</taxon>
        <taxon>Teleostei</taxon>
        <taxon>Neoteleostei</taxon>
        <taxon>Acanthomorphata</taxon>
        <taxon>Eupercaria</taxon>
        <taxon>Tetraodontiformes</taxon>
        <taxon>Tetradontoidea</taxon>
        <taxon>Tetraodontidae</taxon>
        <taxon>Takifugu</taxon>
    </lineage>
</organism>
<dbReference type="PANTHER" id="PTHR21442">
    <property type="entry name" value="CILIA- AND FLAGELLA-ASSOCIATED PROTEIN 206"/>
    <property type="match status" value="1"/>
</dbReference>
<keyword evidence="4" id="KW-0963">Cytoplasm</keyword>
<proteinExistence type="inferred from homology"/>
<comment type="caution">
    <text evidence="11">The sequence shown here is derived from an EMBL/GenBank/DDBJ whole genome shotgun (WGS) entry which is preliminary data.</text>
</comment>
<reference evidence="11 12" key="1">
    <citation type="submission" date="2019-04" db="EMBL/GenBank/DDBJ databases">
        <title>The sequence and de novo assembly of Takifugu bimaculatus genome using PacBio and Hi-C technologies.</title>
        <authorList>
            <person name="Xu P."/>
            <person name="Liu B."/>
            <person name="Zhou Z."/>
        </authorList>
    </citation>
    <scope>NUCLEOTIDE SEQUENCE [LARGE SCALE GENOMIC DNA]</scope>
    <source>
        <strain evidence="11">TB-2018</strain>
        <tissue evidence="11">Muscle</tissue>
    </source>
</reference>
<keyword evidence="6" id="KW-0969">Cilium</keyword>
<dbReference type="PANTHER" id="PTHR21442:SF0">
    <property type="entry name" value="CILIA- AND FLAGELLA-ASSOCIATED PROTEIN 206"/>
    <property type="match status" value="1"/>
</dbReference>
<name>A0A4Z2BQS5_9TELE</name>
<evidence type="ECO:0000313" key="11">
    <source>
        <dbReference type="EMBL" id="TNM94605.1"/>
    </source>
</evidence>
<evidence type="ECO:0000256" key="4">
    <source>
        <dbReference type="ARBA" id="ARBA00022490"/>
    </source>
</evidence>
<gene>
    <name evidence="11" type="ORF">fugu_017364</name>
</gene>
<dbReference type="InterPro" id="IPR021897">
    <property type="entry name" value="FAP206"/>
</dbReference>
<accession>A0A4Z2BQS5</accession>
<evidence type="ECO:0000256" key="7">
    <source>
        <dbReference type="ARBA" id="ARBA00023212"/>
    </source>
</evidence>
<protein>
    <recommendedName>
        <fullName evidence="3">Cilia- and flagella-associated protein 206</fullName>
    </recommendedName>
</protein>
<evidence type="ECO:0000256" key="8">
    <source>
        <dbReference type="ARBA" id="ARBA00023273"/>
    </source>
</evidence>
<dbReference type="GO" id="GO:0005930">
    <property type="term" value="C:axoneme"/>
    <property type="evidence" value="ECO:0007669"/>
    <property type="project" value="UniProtKB-SubCell"/>
</dbReference>
<dbReference type="Proteomes" id="UP000516260">
    <property type="component" value="Chromosome 19"/>
</dbReference>
<keyword evidence="7" id="KW-0206">Cytoskeleton</keyword>
<comment type="function">
    <text evidence="9">Essential for sperm motility and is involved in the regulation of the beating frequency of motile cilia on the epithelial cells of the respiratory tract. Required for the establishment of radial spokes in sperm flagella.</text>
</comment>
<feature type="region of interest" description="Disordered" evidence="10">
    <location>
        <begin position="572"/>
        <end position="607"/>
    </location>
</feature>
<evidence type="ECO:0000256" key="5">
    <source>
        <dbReference type="ARBA" id="ARBA00022794"/>
    </source>
</evidence>
<dbReference type="GO" id="GO:1901317">
    <property type="term" value="P:regulation of flagellated sperm motility"/>
    <property type="evidence" value="ECO:0007669"/>
    <property type="project" value="TreeGrafter"/>
</dbReference>